<evidence type="ECO:0000313" key="2">
    <source>
        <dbReference type="EMBL" id="KAL0189040.1"/>
    </source>
</evidence>
<proteinExistence type="predicted"/>
<accession>A0ABD0QTG3</accession>
<keyword evidence="3" id="KW-1185">Reference proteome</keyword>
<feature type="region of interest" description="Disordered" evidence="1">
    <location>
        <begin position="134"/>
        <end position="168"/>
    </location>
</feature>
<evidence type="ECO:0000256" key="1">
    <source>
        <dbReference type="SAM" id="MobiDB-lite"/>
    </source>
</evidence>
<feature type="non-terminal residue" evidence="2">
    <location>
        <position position="1"/>
    </location>
</feature>
<feature type="region of interest" description="Disordered" evidence="1">
    <location>
        <begin position="16"/>
        <end position="117"/>
    </location>
</feature>
<reference evidence="2 3" key="1">
    <citation type="submission" date="2024-05" db="EMBL/GenBank/DDBJ databases">
        <title>Genome sequencing and assembly of Indian major carp, Cirrhinus mrigala (Hamilton, 1822).</title>
        <authorList>
            <person name="Mohindra V."/>
            <person name="Chowdhury L.M."/>
            <person name="Lal K."/>
            <person name="Jena J.K."/>
        </authorList>
    </citation>
    <scope>NUCLEOTIDE SEQUENCE [LARGE SCALE GENOMIC DNA]</scope>
    <source>
        <strain evidence="2">CM1030</strain>
        <tissue evidence="2">Blood</tissue>
    </source>
</reference>
<gene>
    <name evidence="2" type="ORF">M9458_016139</name>
</gene>
<dbReference type="AlphaFoldDB" id="A0ABD0QTG3"/>
<feature type="compositionally biased region" description="Polar residues" evidence="1">
    <location>
        <begin position="17"/>
        <end position="29"/>
    </location>
</feature>
<organism evidence="2 3">
    <name type="scientific">Cirrhinus mrigala</name>
    <name type="common">Mrigala</name>
    <dbReference type="NCBI Taxonomy" id="683832"/>
    <lineage>
        <taxon>Eukaryota</taxon>
        <taxon>Metazoa</taxon>
        <taxon>Chordata</taxon>
        <taxon>Craniata</taxon>
        <taxon>Vertebrata</taxon>
        <taxon>Euteleostomi</taxon>
        <taxon>Actinopterygii</taxon>
        <taxon>Neopterygii</taxon>
        <taxon>Teleostei</taxon>
        <taxon>Ostariophysi</taxon>
        <taxon>Cypriniformes</taxon>
        <taxon>Cyprinidae</taxon>
        <taxon>Labeoninae</taxon>
        <taxon>Labeonini</taxon>
        <taxon>Cirrhinus</taxon>
    </lineage>
</organism>
<name>A0ABD0QTG3_CIRMR</name>
<sequence>LYSLSKNQVEAEVIVHSQLSNTTVDQGPQSDMELSLESPSSKHPSPGEKETPSNPHPPYAHSEDSHETPSPSPTPSTHISEVLSNHNGPFESGLSQPTMGGAKNQGVGLTNGFHSSKPLRSKAETLENGAHRLCPTGKVLPSPGLPASPSSFASSGLVHSTSGAHNYV</sequence>
<evidence type="ECO:0000313" key="3">
    <source>
        <dbReference type="Proteomes" id="UP001529510"/>
    </source>
</evidence>
<feature type="compositionally biased region" description="Polar residues" evidence="1">
    <location>
        <begin position="82"/>
        <end position="98"/>
    </location>
</feature>
<dbReference type="EMBL" id="JAMKFB020000007">
    <property type="protein sequence ID" value="KAL0189040.1"/>
    <property type="molecule type" value="Genomic_DNA"/>
</dbReference>
<protein>
    <submittedName>
        <fullName evidence="2">Uncharacterized protein</fullName>
    </submittedName>
</protein>
<feature type="non-terminal residue" evidence="2">
    <location>
        <position position="168"/>
    </location>
</feature>
<feature type="compositionally biased region" description="Polar residues" evidence="1">
    <location>
        <begin position="158"/>
        <end position="168"/>
    </location>
</feature>
<comment type="caution">
    <text evidence="2">The sequence shown here is derived from an EMBL/GenBank/DDBJ whole genome shotgun (WGS) entry which is preliminary data.</text>
</comment>
<feature type="compositionally biased region" description="Low complexity" evidence="1">
    <location>
        <begin position="140"/>
        <end position="157"/>
    </location>
</feature>
<dbReference type="Proteomes" id="UP001529510">
    <property type="component" value="Unassembled WGS sequence"/>
</dbReference>